<name>A0A9P7BLJ9_RHIOR</name>
<dbReference type="PANTHER" id="PTHR12619:SF5">
    <property type="entry name" value="TRANSCRIPTION FACTOR RFX4"/>
    <property type="match status" value="1"/>
</dbReference>
<organism evidence="4 5">
    <name type="scientific">Rhizopus oryzae</name>
    <name type="common">Mucormycosis agent</name>
    <name type="synonym">Rhizopus arrhizus var. delemar</name>
    <dbReference type="NCBI Taxonomy" id="64495"/>
    <lineage>
        <taxon>Eukaryota</taxon>
        <taxon>Fungi</taxon>
        <taxon>Fungi incertae sedis</taxon>
        <taxon>Mucoromycota</taxon>
        <taxon>Mucoromycotina</taxon>
        <taxon>Mucoromycetes</taxon>
        <taxon>Mucorales</taxon>
        <taxon>Mucorineae</taxon>
        <taxon>Rhizopodaceae</taxon>
        <taxon>Rhizopus</taxon>
    </lineage>
</organism>
<dbReference type="Pfam" id="PF02257">
    <property type="entry name" value="RFX_DNA_binding"/>
    <property type="match status" value="1"/>
</dbReference>
<evidence type="ECO:0000259" key="3">
    <source>
        <dbReference type="PROSITE" id="PS51526"/>
    </source>
</evidence>
<keyword evidence="5" id="KW-1185">Reference proteome</keyword>
<dbReference type="PROSITE" id="PS51526">
    <property type="entry name" value="RFX_DBD"/>
    <property type="match status" value="1"/>
</dbReference>
<dbReference type="PANTHER" id="PTHR12619">
    <property type="entry name" value="RFX TRANSCRIPTION FACTOR FAMILY"/>
    <property type="match status" value="1"/>
</dbReference>
<dbReference type="GO" id="GO:0000981">
    <property type="term" value="F:DNA-binding transcription factor activity, RNA polymerase II-specific"/>
    <property type="evidence" value="ECO:0007669"/>
    <property type="project" value="TreeGrafter"/>
</dbReference>
<evidence type="ECO:0000313" key="4">
    <source>
        <dbReference type="EMBL" id="KAG1301562.1"/>
    </source>
</evidence>
<feature type="region of interest" description="Disordered" evidence="2">
    <location>
        <begin position="1"/>
        <end position="50"/>
    </location>
</feature>
<dbReference type="Gene3D" id="1.10.10.10">
    <property type="entry name" value="Winged helix-like DNA-binding domain superfamily/Winged helix DNA-binding domain"/>
    <property type="match status" value="1"/>
</dbReference>
<dbReference type="InterPro" id="IPR003150">
    <property type="entry name" value="DNA-bd_RFX"/>
</dbReference>
<comment type="caution">
    <text evidence="4">The sequence shown here is derived from an EMBL/GenBank/DDBJ whole genome shotgun (WGS) entry which is preliminary data.</text>
</comment>
<dbReference type="InterPro" id="IPR036390">
    <property type="entry name" value="WH_DNA-bd_sf"/>
</dbReference>
<feature type="compositionally biased region" description="Polar residues" evidence="2">
    <location>
        <begin position="514"/>
        <end position="529"/>
    </location>
</feature>
<proteinExistence type="predicted"/>
<dbReference type="GO" id="GO:0000978">
    <property type="term" value="F:RNA polymerase II cis-regulatory region sequence-specific DNA binding"/>
    <property type="evidence" value="ECO:0007669"/>
    <property type="project" value="TreeGrafter"/>
</dbReference>
<gene>
    <name evidence="4" type="ORF">G6F64_011689</name>
</gene>
<evidence type="ECO:0000313" key="5">
    <source>
        <dbReference type="Proteomes" id="UP000716291"/>
    </source>
</evidence>
<sequence length="529" mass="61176">MLSTGRPSIETEERQEEEQHSSNAVGSSNNNGNSSRVAHNNNDNESDVLDPSIMSDREASMHVTAWVRDNYVQERDHNVPRRNMYEHYKAHCIARHLVPVNSATFGKLIRIVFPELKTRRLGVRGQSKYHYCGIRVRASTEAHQTNDPILDITEDNSSRIFDDRSSSNINPSITAPNLLDSSTLTYVPSFVKPTIISYPFSNDFDNTLSSFISAYEAHCRQILNLINNHQVDRMNETMSFFYEHMLERYQFLIRDIPEVTEAVWRYDSLFYDTIIERFLPSVNFPLSQRMMTTLRAFTRELAGLIDTYVSSFPVNFYQKKLDVARIFAAKFRRHLSLNHAAQTASAILNMPEHLSAMRKDWEHFDFDGLLDQTLWVCDCNISEVRHILNQEIFDLLTIKPNLEHWMNWTLNVVNNYLNKFTPSSPNDANHYLSQAKQFLLKWTYYASLIMKDLARQNARSFGSFHTLRLFLDEYTLYLVEESIAQINYVLMKQQKLVQQSESSSAATSIPSHTDIFTSPSSSSNKDSHA</sequence>
<evidence type="ECO:0000256" key="1">
    <source>
        <dbReference type="ARBA" id="ARBA00023125"/>
    </source>
</evidence>
<feature type="region of interest" description="Disordered" evidence="2">
    <location>
        <begin position="502"/>
        <end position="529"/>
    </location>
</feature>
<dbReference type="InterPro" id="IPR036388">
    <property type="entry name" value="WH-like_DNA-bd_sf"/>
</dbReference>
<dbReference type="Proteomes" id="UP000716291">
    <property type="component" value="Unassembled WGS sequence"/>
</dbReference>
<feature type="domain" description="RFX-type winged-helix" evidence="3">
    <location>
        <begin position="63"/>
        <end position="138"/>
    </location>
</feature>
<keyword evidence="1" id="KW-0238">DNA-binding</keyword>
<feature type="compositionally biased region" description="Low complexity" evidence="2">
    <location>
        <begin position="21"/>
        <end position="38"/>
    </location>
</feature>
<dbReference type="OrthoDB" id="10056949at2759"/>
<protein>
    <recommendedName>
        <fullName evidence="3">RFX-type winged-helix domain-containing protein</fullName>
    </recommendedName>
</protein>
<accession>A0A9P7BLJ9</accession>
<feature type="compositionally biased region" description="Basic and acidic residues" evidence="2">
    <location>
        <begin position="9"/>
        <end position="20"/>
    </location>
</feature>
<dbReference type="AlphaFoldDB" id="A0A9P7BLJ9"/>
<evidence type="ECO:0000256" key="2">
    <source>
        <dbReference type="SAM" id="MobiDB-lite"/>
    </source>
</evidence>
<dbReference type="SUPFAM" id="SSF46785">
    <property type="entry name" value="Winged helix' DNA-binding domain"/>
    <property type="match status" value="1"/>
</dbReference>
<dbReference type="InterPro" id="IPR057321">
    <property type="entry name" value="RFX1-4/6/8-like_BCD"/>
</dbReference>
<dbReference type="FunFam" id="1.10.10.10:FF:000422">
    <property type="entry name" value="DNA-binding protein RFX7"/>
    <property type="match status" value="1"/>
</dbReference>
<dbReference type="Pfam" id="PF25340">
    <property type="entry name" value="BCD_RFX"/>
    <property type="match status" value="1"/>
</dbReference>
<dbReference type="EMBL" id="JAANQT010002998">
    <property type="protein sequence ID" value="KAG1301562.1"/>
    <property type="molecule type" value="Genomic_DNA"/>
</dbReference>
<feature type="compositionally biased region" description="Low complexity" evidence="2">
    <location>
        <begin position="502"/>
        <end position="511"/>
    </location>
</feature>
<dbReference type="InterPro" id="IPR039779">
    <property type="entry name" value="RFX-like"/>
</dbReference>
<reference evidence="4" key="1">
    <citation type="journal article" date="2020" name="Microb. Genom.">
        <title>Genetic diversity of clinical and environmental Mucorales isolates obtained from an investigation of mucormycosis cases among solid organ transplant recipients.</title>
        <authorList>
            <person name="Nguyen M.H."/>
            <person name="Kaul D."/>
            <person name="Muto C."/>
            <person name="Cheng S.J."/>
            <person name="Richter R.A."/>
            <person name="Bruno V.M."/>
            <person name="Liu G."/>
            <person name="Beyhan S."/>
            <person name="Sundermann A.J."/>
            <person name="Mounaud S."/>
            <person name="Pasculle A.W."/>
            <person name="Nierman W.C."/>
            <person name="Driscoll E."/>
            <person name="Cumbie R."/>
            <person name="Clancy C.J."/>
            <person name="Dupont C.L."/>
        </authorList>
    </citation>
    <scope>NUCLEOTIDE SEQUENCE</scope>
    <source>
        <strain evidence="4">GL11</strain>
    </source>
</reference>